<feature type="signal peptide" evidence="2">
    <location>
        <begin position="1"/>
        <end position="18"/>
    </location>
</feature>
<accession>A0AAE0C4N2</accession>
<dbReference type="PROSITE" id="PS00639">
    <property type="entry name" value="THIOL_PROTEASE_HIS"/>
    <property type="match status" value="1"/>
</dbReference>
<dbReference type="InterPro" id="IPR013128">
    <property type="entry name" value="Peptidase_C1A"/>
</dbReference>
<protein>
    <recommendedName>
        <fullName evidence="3">Peptidase C1A papain C-terminal domain-containing protein</fullName>
    </recommendedName>
</protein>
<dbReference type="InterPro" id="IPR025660">
    <property type="entry name" value="Pept_his_AS"/>
</dbReference>
<name>A0AAE0C4N2_9CHLO</name>
<gene>
    <name evidence="4" type="ORF">CYMTET_43015</name>
</gene>
<evidence type="ECO:0000313" key="5">
    <source>
        <dbReference type="Proteomes" id="UP001190700"/>
    </source>
</evidence>
<evidence type="ECO:0000256" key="2">
    <source>
        <dbReference type="SAM" id="SignalP"/>
    </source>
</evidence>
<dbReference type="PANTHER" id="PTHR12411">
    <property type="entry name" value="CYSTEINE PROTEASE FAMILY C1-RELATED"/>
    <property type="match status" value="1"/>
</dbReference>
<keyword evidence="5" id="KW-1185">Reference proteome</keyword>
<dbReference type="Pfam" id="PF00112">
    <property type="entry name" value="Peptidase_C1"/>
    <property type="match status" value="1"/>
</dbReference>
<dbReference type="Gene3D" id="3.90.70.10">
    <property type="entry name" value="Cysteine proteinases"/>
    <property type="match status" value="1"/>
</dbReference>
<dbReference type="SMART" id="SM00645">
    <property type="entry name" value="Pept_C1"/>
    <property type="match status" value="1"/>
</dbReference>
<proteinExistence type="inferred from homology"/>
<feature type="chain" id="PRO_5042274101" description="Peptidase C1A papain C-terminal domain-containing protein" evidence="2">
    <location>
        <begin position="19"/>
        <end position="303"/>
    </location>
</feature>
<dbReference type="AlphaFoldDB" id="A0AAE0C4N2"/>
<dbReference type="SUPFAM" id="SSF54001">
    <property type="entry name" value="Cysteine proteinases"/>
    <property type="match status" value="1"/>
</dbReference>
<keyword evidence="2" id="KW-0732">Signal</keyword>
<dbReference type="InterPro" id="IPR038765">
    <property type="entry name" value="Papain-like_cys_pep_sf"/>
</dbReference>
<dbReference type="GO" id="GO:0008234">
    <property type="term" value="F:cysteine-type peptidase activity"/>
    <property type="evidence" value="ECO:0007669"/>
    <property type="project" value="InterPro"/>
</dbReference>
<evidence type="ECO:0000256" key="1">
    <source>
        <dbReference type="ARBA" id="ARBA00008455"/>
    </source>
</evidence>
<feature type="domain" description="Peptidase C1A papain C-terminal" evidence="3">
    <location>
        <begin position="67"/>
        <end position="292"/>
    </location>
</feature>
<dbReference type="InterPro" id="IPR039417">
    <property type="entry name" value="Peptidase_C1A_papain-like"/>
</dbReference>
<comment type="similarity">
    <text evidence="1">Belongs to the peptidase C1 family.</text>
</comment>
<evidence type="ECO:0000259" key="3">
    <source>
        <dbReference type="SMART" id="SM00645"/>
    </source>
</evidence>
<dbReference type="Proteomes" id="UP001190700">
    <property type="component" value="Unassembled WGS sequence"/>
</dbReference>
<sequence>MASYCVFLILALASVGLCLEAPEAAYDETFFSRLAPGQLQRERATMRETLGQYPFKTFPQEYVQKALSSGIDWRPIAVTPAKNQGGHGYCGTFGRVAAAEGQYAIRSGYFKRNFSEEQLIDCVGWDLNQLPMILDTGFMSSEDYPYNTTGPDMDPPIPYNPCRLNTSKIIPGSKLFTNTTAVPPSAGEDQFAAFIFHNGPSQAGINADVFGERAKGCEATLNCFITRDMCEMHAGKSIDHSVTIVGFGVDKEHGEYWEIKNSWSTAFANNGFIKIARGVNCGNLAKDAAIDLFTIGDPSSYYV</sequence>
<comment type="caution">
    <text evidence="4">The sequence shown here is derived from an EMBL/GenBank/DDBJ whole genome shotgun (WGS) entry which is preliminary data.</text>
</comment>
<evidence type="ECO:0000313" key="4">
    <source>
        <dbReference type="EMBL" id="KAK3247490.1"/>
    </source>
</evidence>
<dbReference type="InterPro" id="IPR000668">
    <property type="entry name" value="Peptidase_C1A_C"/>
</dbReference>
<dbReference type="EMBL" id="LGRX02028924">
    <property type="protein sequence ID" value="KAK3247490.1"/>
    <property type="molecule type" value="Genomic_DNA"/>
</dbReference>
<dbReference type="CDD" id="cd02248">
    <property type="entry name" value="Peptidase_C1A"/>
    <property type="match status" value="1"/>
</dbReference>
<reference evidence="4 5" key="1">
    <citation type="journal article" date="2015" name="Genome Biol. Evol.">
        <title>Comparative Genomics of a Bacterivorous Green Alga Reveals Evolutionary Causalities and Consequences of Phago-Mixotrophic Mode of Nutrition.</title>
        <authorList>
            <person name="Burns J.A."/>
            <person name="Paasch A."/>
            <person name="Narechania A."/>
            <person name="Kim E."/>
        </authorList>
    </citation>
    <scope>NUCLEOTIDE SEQUENCE [LARGE SCALE GENOMIC DNA]</scope>
    <source>
        <strain evidence="4 5">PLY_AMNH</strain>
    </source>
</reference>
<organism evidence="4 5">
    <name type="scientific">Cymbomonas tetramitiformis</name>
    <dbReference type="NCBI Taxonomy" id="36881"/>
    <lineage>
        <taxon>Eukaryota</taxon>
        <taxon>Viridiplantae</taxon>
        <taxon>Chlorophyta</taxon>
        <taxon>Pyramimonadophyceae</taxon>
        <taxon>Pyramimonadales</taxon>
        <taxon>Pyramimonadaceae</taxon>
        <taxon>Cymbomonas</taxon>
    </lineage>
</organism>
<dbReference type="GO" id="GO:0006508">
    <property type="term" value="P:proteolysis"/>
    <property type="evidence" value="ECO:0007669"/>
    <property type="project" value="InterPro"/>
</dbReference>